<reference evidence="4" key="2">
    <citation type="submission" date="2015-02" db="UniProtKB">
        <authorList>
            <consortium name="EnsemblMetazoa"/>
        </authorList>
    </citation>
    <scope>IDENTIFICATION</scope>
</reference>
<dbReference type="InterPro" id="IPR002181">
    <property type="entry name" value="Fibrinogen_a/b/g_C_dom"/>
</dbReference>
<dbReference type="PANTHER" id="PTHR19143">
    <property type="entry name" value="FIBRINOGEN/TENASCIN/ANGIOPOEITIN"/>
    <property type="match status" value="1"/>
</dbReference>
<proteinExistence type="predicted"/>
<protein>
    <recommendedName>
        <fullName evidence="3">Fibrinogen C-terminal domain-containing protein</fullName>
    </recommendedName>
</protein>
<organism evidence="4 5">
    <name type="scientific">Strigamia maritima</name>
    <name type="common">European centipede</name>
    <name type="synonym">Geophilus maritimus</name>
    <dbReference type="NCBI Taxonomy" id="126957"/>
    <lineage>
        <taxon>Eukaryota</taxon>
        <taxon>Metazoa</taxon>
        <taxon>Ecdysozoa</taxon>
        <taxon>Arthropoda</taxon>
        <taxon>Myriapoda</taxon>
        <taxon>Chilopoda</taxon>
        <taxon>Pleurostigmophora</taxon>
        <taxon>Geophilomorpha</taxon>
        <taxon>Linotaeniidae</taxon>
        <taxon>Strigamia</taxon>
    </lineage>
</organism>
<dbReference type="eggNOG" id="KOG2579">
    <property type="taxonomic scope" value="Eukaryota"/>
</dbReference>
<dbReference type="Pfam" id="PF00147">
    <property type="entry name" value="Fibrinogen_C"/>
    <property type="match status" value="1"/>
</dbReference>
<evidence type="ECO:0000259" key="3">
    <source>
        <dbReference type="PROSITE" id="PS51406"/>
    </source>
</evidence>
<dbReference type="HOGENOM" id="CLU_021665_0_0_1"/>
<dbReference type="PROSITE" id="PS51406">
    <property type="entry name" value="FIBRINOGEN_C_2"/>
    <property type="match status" value="1"/>
</dbReference>
<reference evidence="5" key="1">
    <citation type="submission" date="2011-05" db="EMBL/GenBank/DDBJ databases">
        <authorList>
            <person name="Richards S.R."/>
            <person name="Qu J."/>
            <person name="Jiang H."/>
            <person name="Jhangiani S.N."/>
            <person name="Agravi P."/>
            <person name="Goodspeed R."/>
            <person name="Gross S."/>
            <person name="Mandapat C."/>
            <person name="Jackson L."/>
            <person name="Mathew T."/>
            <person name="Pu L."/>
            <person name="Thornton R."/>
            <person name="Saada N."/>
            <person name="Wilczek-Boney K.B."/>
            <person name="Lee S."/>
            <person name="Kovar C."/>
            <person name="Wu Y."/>
            <person name="Scherer S.E."/>
            <person name="Worley K.C."/>
            <person name="Muzny D.M."/>
            <person name="Gibbs R."/>
        </authorList>
    </citation>
    <scope>NUCLEOTIDE SEQUENCE</scope>
    <source>
        <strain evidence="5">Brora</strain>
    </source>
</reference>
<dbReference type="Gene3D" id="3.90.215.10">
    <property type="entry name" value="Gamma Fibrinogen, chain A, domain 1"/>
    <property type="match status" value="1"/>
</dbReference>
<feature type="domain" description="Fibrinogen C-terminal" evidence="3">
    <location>
        <begin position="448"/>
        <end position="659"/>
    </location>
</feature>
<feature type="coiled-coil region" evidence="1">
    <location>
        <begin position="185"/>
        <end position="229"/>
    </location>
</feature>
<evidence type="ECO:0000313" key="5">
    <source>
        <dbReference type="Proteomes" id="UP000014500"/>
    </source>
</evidence>
<evidence type="ECO:0000256" key="1">
    <source>
        <dbReference type="SAM" id="Coils"/>
    </source>
</evidence>
<accession>T1IKD3</accession>
<dbReference type="CDD" id="cd00087">
    <property type="entry name" value="FReD"/>
    <property type="match status" value="1"/>
</dbReference>
<dbReference type="EnsemblMetazoa" id="SMAR001380-RA">
    <property type="protein sequence ID" value="SMAR001380-PA"/>
    <property type="gene ID" value="SMAR001380"/>
</dbReference>
<dbReference type="OMA" id="SSTHCAM"/>
<dbReference type="InterPro" id="IPR050373">
    <property type="entry name" value="Fibrinogen_C-term_domain"/>
</dbReference>
<dbReference type="GO" id="GO:0005615">
    <property type="term" value="C:extracellular space"/>
    <property type="evidence" value="ECO:0007669"/>
    <property type="project" value="TreeGrafter"/>
</dbReference>
<feature type="chain" id="PRO_5004589756" description="Fibrinogen C-terminal domain-containing protein" evidence="2">
    <location>
        <begin position="21"/>
        <end position="659"/>
    </location>
</feature>
<keyword evidence="2" id="KW-0732">Signal</keyword>
<dbReference type="Proteomes" id="UP000014500">
    <property type="component" value="Unassembled WGS sequence"/>
</dbReference>
<dbReference type="InterPro" id="IPR036056">
    <property type="entry name" value="Fibrinogen-like_C"/>
</dbReference>
<keyword evidence="5" id="KW-1185">Reference proteome</keyword>
<dbReference type="SMART" id="SM00186">
    <property type="entry name" value="FBG"/>
    <property type="match status" value="1"/>
</dbReference>
<name>T1IKD3_STRMM</name>
<keyword evidence="1" id="KW-0175">Coiled coil</keyword>
<dbReference type="AlphaFoldDB" id="T1IKD3"/>
<dbReference type="InterPro" id="IPR014716">
    <property type="entry name" value="Fibrinogen_a/b/g_C_1"/>
</dbReference>
<evidence type="ECO:0000313" key="4">
    <source>
        <dbReference type="EnsemblMetazoa" id="SMAR001380-PA"/>
    </source>
</evidence>
<feature type="signal peptide" evidence="2">
    <location>
        <begin position="1"/>
        <end position="20"/>
    </location>
</feature>
<dbReference type="SUPFAM" id="SSF56496">
    <property type="entry name" value="Fibrinogen C-terminal domain-like"/>
    <property type="match status" value="1"/>
</dbReference>
<sequence length="659" mass="76118">MATHFLCLLQLTCLLGVVWTRGTGADLIHTLEVKVKLLEQQQNEDRAMIRRFLSATPNPSLSPYERGTAAELEELREMVTNLVRERKKSDDVSEVVKELREENDNLRADVTRLKSEVERVKERREETSGFHQQVVAVRWLQKSVERIRGEIAEVAAAQNVSAALRQQQRVDAQLQLIHADITWLRADAEQQRAQQEKLAASLEQVEVDVDDVREQENRFNERWQKLKEELLKVQDELKRPRIVPPIEVEDDNSIHDWPVRLRHDRRLRKMVNRMTVVQEQFDHELNLLRHNQTSFATETRRLNKQISVLRNETQAQWKAKFAVIDAMRIRLASLESVASHMTLAVHNVTSSSATLGKLHASTVQLFEALESVESTCVSGIGTLRREVSKMEFNVGQLTSALTILKEDENAYEHTLQVPDRQEVANQVKEQQEQEKRNFYRNLFHEEEEEDVYYPKDCSELDTSHEGSTVISLRPNESFTKTIQAVCDLDSSGVMWTVVQRHYDLSFDFDRTWDEYVNGFGNLATNLWLGNDAIHAITSSKPHILHIDLWDNDGQYRFAEYDTFKVSSKKDFYKLTIGGFQGNASDAFRLHTGAAFSTKDLDNDSSASHCSQLYGGGWWYARCQYVNLNSNLESGFIWFDVNNNVWIPLSRVQMKIRVKN</sequence>
<evidence type="ECO:0000256" key="2">
    <source>
        <dbReference type="SAM" id="SignalP"/>
    </source>
</evidence>
<dbReference type="EMBL" id="JH430488">
    <property type="status" value="NOT_ANNOTATED_CDS"/>
    <property type="molecule type" value="Genomic_DNA"/>
</dbReference>
<dbReference type="PhylomeDB" id="T1IKD3"/>
<dbReference type="STRING" id="126957.T1IKD3"/>
<feature type="coiled-coil region" evidence="1">
    <location>
        <begin position="72"/>
        <end position="123"/>
    </location>
</feature>